<dbReference type="KEGG" id="lamb:KBB96_14685"/>
<evidence type="ECO:0000313" key="3">
    <source>
        <dbReference type="Proteomes" id="UP000676169"/>
    </source>
</evidence>
<dbReference type="Gene3D" id="2.60.120.260">
    <property type="entry name" value="Galactose-binding domain-like"/>
    <property type="match status" value="1"/>
</dbReference>
<keyword evidence="3" id="KW-1185">Reference proteome</keyword>
<dbReference type="AlphaFoldDB" id="A0A975G6Q8"/>
<dbReference type="Pfam" id="PF00754">
    <property type="entry name" value="F5_F8_type_C"/>
    <property type="match status" value="1"/>
</dbReference>
<evidence type="ECO:0000313" key="2">
    <source>
        <dbReference type="EMBL" id="QUE50109.1"/>
    </source>
</evidence>
<name>A0A975G6Q8_9BACT</name>
<feature type="domain" description="F5/8 type C" evidence="1">
    <location>
        <begin position="1"/>
        <end position="83"/>
    </location>
</feature>
<organism evidence="2 3">
    <name type="scientific">Luteolibacter ambystomatis</name>
    <dbReference type="NCBI Taxonomy" id="2824561"/>
    <lineage>
        <taxon>Bacteria</taxon>
        <taxon>Pseudomonadati</taxon>
        <taxon>Verrucomicrobiota</taxon>
        <taxon>Verrucomicrobiia</taxon>
        <taxon>Verrucomicrobiales</taxon>
        <taxon>Verrucomicrobiaceae</taxon>
        <taxon>Luteolibacter</taxon>
    </lineage>
</organism>
<accession>A0A975G6Q8</accession>
<dbReference type="EMBL" id="CP073100">
    <property type="protein sequence ID" value="QUE50109.1"/>
    <property type="molecule type" value="Genomic_DNA"/>
</dbReference>
<proteinExistence type="predicted"/>
<dbReference type="InterPro" id="IPR008979">
    <property type="entry name" value="Galactose-bd-like_sf"/>
</dbReference>
<dbReference type="InterPro" id="IPR000421">
    <property type="entry name" value="FA58C"/>
</dbReference>
<sequence>MDLGEAKECNTLDIAWETARPARVEVEISTDGGTWKQVAAAKVGGDRTRIGFQTIKARQVRVVMKEPVTVWGYSVFELEVLKRAGR</sequence>
<dbReference type="PROSITE" id="PS50022">
    <property type="entry name" value="FA58C_3"/>
    <property type="match status" value="1"/>
</dbReference>
<gene>
    <name evidence="2" type="ORF">KBB96_14685</name>
</gene>
<evidence type="ECO:0000259" key="1">
    <source>
        <dbReference type="PROSITE" id="PS50022"/>
    </source>
</evidence>
<reference evidence="2" key="1">
    <citation type="submission" date="2021-04" db="EMBL/GenBank/DDBJ databases">
        <title>Luteolibacter sp. 32A isolated from the skin of an Anderson's salamander (Ambystoma andersonii).</title>
        <authorList>
            <person name="Spergser J."/>
            <person name="Busse H.-J."/>
        </authorList>
    </citation>
    <scope>NUCLEOTIDE SEQUENCE</scope>
    <source>
        <strain evidence="2">32A</strain>
    </source>
</reference>
<dbReference type="Proteomes" id="UP000676169">
    <property type="component" value="Chromosome"/>
</dbReference>
<protein>
    <submittedName>
        <fullName evidence="2">Discoidin domain-containing protein</fullName>
    </submittedName>
</protein>
<dbReference type="SUPFAM" id="SSF49785">
    <property type="entry name" value="Galactose-binding domain-like"/>
    <property type="match status" value="1"/>
</dbReference>